<dbReference type="AlphaFoldDB" id="A0A371C413"/>
<evidence type="ECO:0000256" key="6">
    <source>
        <dbReference type="ARBA" id="ARBA00023186"/>
    </source>
</evidence>
<feature type="domain" description="HMA" evidence="8">
    <location>
        <begin position="1"/>
        <end position="57"/>
    </location>
</feature>
<protein>
    <recommendedName>
        <fullName evidence="8">HMA domain-containing protein</fullName>
    </recommendedName>
</protein>
<dbReference type="GO" id="GO:0046872">
    <property type="term" value="F:metal ion binding"/>
    <property type="evidence" value="ECO:0007669"/>
    <property type="project" value="UniProtKB-KW"/>
</dbReference>
<evidence type="ECO:0000256" key="7">
    <source>
        <dbReference type="ARBA" id="ARBA00038171"/>
    </source>
</evidence>
<dbReference type="FunFam" id="3.30.70.100:FF:000008">
    <property type="entry name" value="Copper transport protein ATOX1"/>
    <property type="match status" value="1"/>
</dbReference>
<evidence type="ECO:0000256" key="2">
    <source>
        <dbReference type="ARBA" id="ARBA00022723"/>
    </source>
</evidence>
<dbReference type="EMBL" id="KZ859023">
    <property type="protein sequence ID" value="RDW24720.1"/>
    <property type="molecule type" value="Genomic_DNA"/>
</dbReference>
<evidence type="ECO:0000256" key="5">
    <source>
        <dbReference type="ARBA" id="ARBA00023065"/>
    </source>
</evidence>
<evidence type="ECO:0000313" key="10">
    <source>
        <dbReference type="Proteomes" id="UP000256601"/>
    </source>
</evidence>
<dbReference type="PROSITE" id="PS50846">
    <property type="entry name" value="HMA_2"/>
    <property type="match status" value="1"/>
</dbReference>
<dbReference type="InterPro" id="IPR006121">
    <property type="entry name" value="HMA_dom"/>
</dbReference>
<evidence type="ECO:0000256" key="4">
    <source>
        <dbReference type="ARBA" id="ARBA00023008"/>
    </source>
</evidence>
<accession>A0A371C413</accession>
<dbReference type="Proteomes" id="UP000256601">
    <property type="component" value="Unassembled WGS sequence"/>
</dbReference>
<dbReference type="SUPFAM" id="SSF55008">
    <property type="entry name" value="HMA, heavy metal-associated domain"/>
    <property type="match status" value="1"/>
</dbReference>
<dbReference type="PANTHER" id="PTHR46365">
    <property type="entry name" value="COPPER TRANSPORT PROTEIN ATOX1"/>
    <property type="match status" value="1"/>
</dbReference>
<keyword evidence="6" id="KW-0143">Chaperone</keyword>
<dbReference type="PANTHER" id="PTHR46365:SF1">
    <property type="entry name" value="COPPER TRANSPORT PROTEIN ATOX1"/>
    <property type="match status" value="1"/>
</dbReference>
<dbReference type="Gene3D" id="3.30.70.100">
    <property type="match status" value="1"/>
</dbReference>
<dbReference type="InterPro" id="IPR036163">
    <property type="entry name" value="HMA_dom_sf"/>
</dbReference>
<evidence type="ECO:0000259" key="8">
    <source>
        <dbReference type="PROSITE" id="PS50846"/>
    </source>
</evidence>
<evidence type="ECO:0000256" key="1">
    <source>
        <dbReference type="ARBA" id="ARBA00022448"/>
    </source>
</evidence>
<reference evidence="9 10" key="1">
    <citation type="submission" date="2018-07" db="EMBL/GenBank/DDBJ databases">
        <title>Draft Genome Assemblies for Five Robust Yarrowia lipolytica Strains Exhibiting High Lipid Production and Pentose Sugar Utilization and Sugar Alcohol Secretion from Undetoxified Lignocellulosic Biomass Hydrolysates.</title>
        <authorList>
            <consortium name="DOE Joint Genome Institute"/>
            <person name="Walker C."/>
            <person name="Ryu S."/>
            <person name="Na H."/>
            <person name="Zane M."/>
            <person name="LaButti K."/>
            <person name="Lipzen A."/>
            <person name="Haridas S."/>
            <person name="Barry K."/>
            <person name="Grigoriev I.V."/>
            <person name="Quarterman J."/>
            <person name="Slininger P."/>
            <person name="Dien B."/>
            <person name="Trinh C.T."/>
        </authorList>
    </citation>
    <scope>NUCLEOTIDE SEQUENCE [LARGE SCALE GENOMIC DNA]</scope>
    <source>
        <strain evidence="9 10">YB392</strain>
    </source>
</reference>
<dbReference type="GO" id="GO:0005829">
    <property type="term" value="C:cytosol"/>
    <property type="evidence" value="ECO:0007669"/>
    <property type="project" value="TreeGrafter"/>
</dbReference>
<keyword evidence="5" id="KW-0406">Ion transport</keyword>
<evidence type="ECO:0000313" key="9">
    <source>
        <dbReference type="EMBL" id="RDW24720.1"/>
    </source>
</evidence>
<dbReference type="InterPro" id="IPR051881">
    <property type="entry name" value="Copper_transport_ATOX1-like"/>
</dbReference>
<name>A0A371C413_YARLL</name>
<dbReference type="Pfam" id="PF00403">
    <property type="entry name" value="HMA"/>
    <property type="match status" value="1"/>
</dbReference>
<dbReference type="GO" id="GO:0016531">
    <property type="term" value="F:copper chaperone activity"/>
    <property type="evidence" value="ECO:0007669"/>
    <property type="project" value="EnsemblFungi"/>
</dbReference>
<keyword evidence="4" id="KW-0186">Copper</keyword>
<comment type="similarity">
    <text evidence="7">Belongs to the ATX1 family.</text>
</comment>
<dbReference type="CDD" id="cd00371">
    <property type="entry name" value="HMA"/>
    <property type="match status" value="1"/>
</dbReference>
<dbReference type="GO" id="GO:0006825">
    <property type="term" value="P:copper ion transport"/>
    <property type="evidence" value="ECO:0007669"/>
    <property type="project" value="UniProtKB-KW"/>
</dbReference>
<gene>
    <name evidence="9" type="ORF">B0I71DRAFT_147864</name>
</gene>
<keyword evidence="1" id="KW-0813">Transport</keyword>
<keyword evidence="2" id="KW-0479">Metal-binding</keyword>
<sequence>MSCSGCSNAVNRVLQKKEGVTSVDIDLEKQSVLVKTDDAVSYDDVLATIAKTGKKVNGGQVIA</sequence>
<proteinExistence type="inferred from homology"/>
<keyword evidence="3" id="KW-0187">Copper transport</keyword>
<dbReference type="VEuPathDB" id="FungiDB:YALI1_B23771g"/>
<evidence type="ECO:0000256" key="3">
    <source>
        <dbReference type="ARBA" id="ARBA00022796"/>
    </source>
</evidence>
<organism evidence="9 10">
    <name type="scientific">Yarrowia lipolytica</name>
    <name type="common">Candida lipolytica</name>
    <dbReference type="NCBI Taxonomy" id="4952"/>
    <lineage>
        <taxon>Eukaryota</taxon>
        <taxon>Fungi</taxon>
        <taxon>Dikarya</taxon>
        <taxon>Ascomycota</taxon>
        <taxon>Saccharomycotina</taxon>
        <taxon>Dipodascomycetes</taxon>
        <taxon>Dipodascales</taxon>
        <taxon>Dipodascales incertae sedis</taxon>
        <taxon>Yarrowia</taxon>
    </lineage>
</organism>
<dbReference type="VEuPathDB" id="FungiDB:YALI0_B18298g"/>
<dbReference type="OMA" id="MTHTYKF"/>